<reference evidence="2 3" key="1">
    <citation type="journal article" date="2017" name="Front. Genet.">
        <title>Draft sequencing of the heterozygous diploid genome of Satsuma (Citrus unshiu Marc.) using a hybrid assembly approach.</title>
        <authorList>
            <person name="Shimizu T."/>
            <person name="Tanizawa Y."/>
            <person name="Mochizuki T."/>
            <person name="Nagasaki H."/>
            <person name="Yoshioka T."/>
            <person name="Toyoda A."/>
            <person name="Fujiyama A."/>
            <person name="Kaminuma E."/>
            <person name="Nakamura Y."/>
        </authorList>
    </citation>
    <scope>NUCLEOTIDE SEQUENCE [LARGE SCALE GENOMIC DNA]</scope>
    <source>
        <strain evidence="3">cv. Miyagawa wase</strain>
    </source>
</reference>
<dbReference type="Pfam" id="PF07734">
    <property type="entry name" value="FBA_1"/>
    <property type="match status" value="1"/>
</dbReference>
<dbReference type="PANTHER" id="PTHR31672">
    <property type="entry name" value="BNACNNG10540D PROTEIN"/>
    <property type="match status" value="1"/>
</dbReference>
<name>A0A2H5QVH9_CITUN</name>
<dbReference type="Gene3D" id="1.20.1280.50">
    <property type="match status" value="1"/>
</dbReference>
<dbReference type="InterPro" id="IPR036047">
    <property type="entry name" value="F-box-like_dom_sf"/>
</dbReference>
<dbReference type="Proteomes" id="UP000236630">
    <property type="component" value="Unassembled WGS sequence"/>
</dbReference>
<dbReference type="InterPro" id="IPR006527">
    <property type="entry name" value="F-box-assoc_dom_typ1"/>
</dbReference>
<dbReference type="InterPro" id="IPR001810">
    <property type="entry name" value="F-box_dom"/>
</dbReference>
<dbReference type="InterPro" id="IPR017451">
    <property type="entry name" value="F-box-assoc_interact_dom"/>
</dbReference>
<dbReference type="SMART" id="SM00256">
    <property type="entry name" value="FBOX"/>
    <property type="match status" value="1"/>
</dbReference>
<keyword evidence="3" id="KW-1185">Reference proteome</keyword>
<evidence type="ECO:0000313" key="3">
    <source>
        <dbReference type="Proteomes" id="UP000236630"/>
    </source>
</evidence>
<dbReference type="NCBIfam" id="TIGR01640">
    <property type="entry name" value="F_box_assoc_1"/>
    <property type="match status" value="1"/>
</dbReference>
<feature type="domain" description="F-box" evidence="1">
    <location>
        <begin position="47"/>
        <end position="92"/>
    </location>
</feature>
<dbReference type="CDD" id="cd22157">
    <property type="entry name" value="F-box_AtFBW1-like"/>
    <property type="match status" value="1"/>
</dbReference>
<dbReference type="AlphaFoldDB" id="A0A2H5QVH9"/>
<dbReference type="SUPFAM" id="SSF81383">
    <property type="entry name" value="F-box domain"/>
    <property type="match status" value="1"/>
</dbReference>
<sequence>MTFFFHYLTTKNRFSKRRKSLKSAAAQNSSSSSGHDDEQQQLAAYRYSTIIDLPSHILIDILSRLPLKSIFISRCVCKTWHILISDPLFATLHFDRNSGSNPELYLRTDFSTCISRTLHWVDLESFPGYNHAQCQWAKINAQFYLPKRYPKPNPKACTSNGNSNRGNRRAGREYDIVNSCNGFLCLRKPFHRNPCIICNPITGEYVTIPKPAAEDDKKTLRTVISGFGYSFRSKQYKVLRLVFDDFLNRTAEIYALGGAAWRKVGNAPWSPIAGLFPTYLNGVIHWVCDDIEDDQSCSDCIVGFDFEDERFCVVPAPPHFAKKPKTRDNLYDMNLGVLGGCLSICDVTYFAPPDIWVMKDYGVQESWIKQLSVDNGYFGICRPIKYLDDGSLLLFCKRRALVLYNPVEKNTRYLLIHEDQSMIFEAITHVPSFLSLKDVGGDNLTVQNINSRSDQFEPEESETLFLVEMRKAGELLY</sequence>
<dbReference type="EMBL" id="BDQV01000851">
    <property type="protein sequence ID" value="GAY68285.1"/>
    <property type="molecule type" value="Genomic_DNA"/>
</dbReference>
<gene>
    <name evidence="2" type="ORF">CUMW_262970</name>
</gene>
<organism evidence="2 3">
    <name type="scientific">Citrus unshiu</name>
    <name type="common">Satsuma mandarin</name>
    <name type="synonym">Citrus nobilis var. unshiu</name>
    <dbReference type="NCBI Taxonomy" id="55188"/>
    <lineage>
        <taxon>Eukaryota</taxon>
        <taxon>Viridiplantae</taxon>
        <taxon>Streptophyta</taxon>
        <taxon>Embryophyta</taxon>
        <taxon>Tracheophyta</taxon>
        <taxon>Spermatophyta</taxon>
        <taxon>Magnoliopsida</taxon>
        <taxon>eudicotyledons</taxon>
        <taxon>Gunneridae</taxon>
        <taxon>Pentapetalae</taxon>
        <taxon>rosids</taxon>
        <taxon>malvids</taxon>
        <taxon>Sapindales</taxon>
        <taxon>Rutaceae</taxon>
        <taxon>Aurantioideae</taxon>
        <taxon>Citrus</taxon>
    </lineage>
</organism>
<evidence type="ECO:0000259" key="1">
    <source>
        <dbReference type="PROSITE" id="PS50181"/>
    </source>
</evidence>
<dbReference type="Pfam" id="PF00646">
    <property type="entry name" value="F-box"/>
    <property type="match status" value="1"/>
</dbReference>
<accession>A0A2H5QVH9</accession>
<dbReference type="PANTHER" id="PTHR31672:SF13">
    <property type="entry name" value="F-BOX PROTEIN CPR30-LIKE"/>
    <property type="match status" value="1"/>
</dbReference>
<evidence type="ECO:0000313" key="2">
    <source>
        <dbReference type="EMBL" id="GAY68285.1"/>
    </source>
</evidence>
<dbReference type="InterPro" id="IPR050796">
    <property type="entry name" value="SCF_F-box_component"/>
</dbReference>
<protein>
    <recommendedName>
        <fullName evidence="1">F-box domain-containing protein</fullName>
    </recommendedName>
</protein>
<dbReference type="PROSITE" id="PS50181">
    <property type="entry name" value="FBOX"/>
    <property type="match status" value="1"/>
</dbReference>
<dbReference type="STRING" id="55188.A0A2H5QVH9"/>
<proteinExistence type="predicted"/>
<comment type="caution">
    <text evidence="2">The sequence shown here is derived from an EMBL/GenBank/DDBJ whole genome shotgun (WGS) entry which is preliminary data.</text>
</comment>